<dbReference type="AlphaFoldDB" id="A0AAV2P2K2"/>
<dbReference type="Proteomes" id="UP001497644">
    <property type="component" value="Chromosome 6"/>
</dbReference>
<keyword evidence="3" id="KW-1185">Reference proteome</keyword>
<dbReference type="EMBL" id="OZ034829">
    <property type="protein sequence ID" value="CAL1686146.1"/>
    <property type="molecule type" value="Genomic_DNA"/>
</dbReference>
<evidence type="ECO:0000256" key="1">
    <source>
        <dbReference type="SAM" id="MobiDB-lite"/>
    </source>
</evidence>
<feature type="region of interest" description="Disordered" evidence="1">
    <location>
        <begin position="1"/>
        <end position="22"/>
    </location>
</feature>
<feature type="compositionally biased region" description="Polar residues" evidence="1">
    <location>
        <begin position="1"/>
        <end position="13"/>
    </location>
</feature>
<sequence length="117" mass="13837">MFNGRSIKTTGNFAPSMRKKRPPRSFSFLCAYRPVIRKTWYYPVITSRRRCLVTSSAVLTAAVFSLSRWFSKLLYALSHTTEFSDLSRRDGRRMAMAWHRKQWAPMGHGCRDERWVR</sequence>
<evidence type="ECO:0000313" key="3">
    <source>
        <dbReference type="Proteomes" id="UP001497644"/>
    </source>
</evidence>
<proteinExistence type="predicted"/>
<reference evidence="2" key="1">
    <citation type="submission" date="2024-04" db="EMBL/GenBank/DDBJ databases">
        <authorList>
            <consortium name="Molecular Ecology Group"/>
        </authorList>
    </citation>
    <scope>NUCLEOTIDE SEQUENCE</scope>
</reference>
<name>A0AAV2P2K2_9HYME</name>
<evidence type="ECO:0000313" key="2">
    <source>
        <dbReference type="EMBL" id="CAL1686146.1"/>
    </source>
</evidence>
<accession>A0AAV2P2K2</accession>
<protein>
    <submittedName>
        <fullName evidence="2">Uncharacterized protein</fullName>
    </submittedName>
</protein>
<gene>
    <name evidence="2" type="ORF">LPLAT_LOCUS11508</name>
</gene>
<organism evidence="2 3">
    <name type="scientific">Lasius platythorax</name>
    <dbReference type="NCBI Taxonomy" id="488582"/>
    <lineage>
        <taxon>Eukaryota</taxon>
        <taxon>Metazoa</taxon>
        <taxon>Ecdysozoa</taxon>
        <taxon>Arthropoda</taxon>
        <taxon>Hexapoda</taxon>
        <taxon>Insecta</taxon>
        <taxon>Pterygota</taxon>
        <taxon>Neoptera</taxon>
        <taxon>Endopterygota</taxon>
        <taxon>Hymenoptera</taxon>
        <taxon>Apocrita</taxon>
        <taxon>Aculeata</taxon>
        <taxon>Formicoidea</taxon>
        <taxon>Formicidae</taxon>
        <taxon>Formicinae</taxon>
        <taxon>Lasius</taxon>
        <taxon>Lasius</taxon>
    </lineage>
</organism>